<sequence>MLTCVNLFRQQILPFRHTVVRRASCGSSQGYADLRYRLIQMSFPSRDHGALRLENPGIKAIAVEQRQPAIVRVRSGARAQKGIVEKNPHRGGFTRGTLCHHSSAVPAVELGRAWRCRMELVRALRGGALLATFSDRDHLNPWQDLIGNCRE</sequence>
<evidence type="ECO:0000313" key="1">
    <source>
        <dbReference type="EMBL" id="BCZ84569.1"/>
    </source>
</evidence>
<evidence type="ECO:0000313" key="2">
    <source>
        <dbReference type="Proteomes" id="UP001319874"/>
    </source>
</evidence>
<protein>
    <submittedName>
        <fullName evidence="1">Uncharacterized protein</fullName>
    </submittedName>
</protein>
<dbReference type="Proteomes" id="UP001319874">
    <property type="component" value="Chromosome 4"/>
</dbReference>
<name>A0ABM7U087_9BURK</name>
<organism evidence="1 2">
    <name type="scientific">Paraburkholderia terrae</name>
    <dbReference type="NCBI Taxonomy" id="311230"/>
    <lineage>
        <taxon>Bacteria</taxon>
        <taxon>Pseudomonadati</taxon>
        <taxon>Pseudomonadota</taxon>
        <taxon>Betaproteobacteria</taxon>
        <taxon>Burkholderiales</taxon>
        <taxon>Burkholderiaceae</taxon>
        <taxon>Paraburkholderia</taxon>
    </lineage>
</organism>
<dbReference type="EMBL" id="AP024958">
    <property type="protein sequence ID" value="BCZ84569.1"/>
    <property type="molecule type" value="Genomic_DNA"/>
</dbReference>
<gene>
    <name evidence="1" type="ORF">PTKU64_82440</name>
</gene>
<reference evidence="1 2" key="1">
    <citation type="journal article" date="2022" name="Front. Microbiol.">
        <title>Identification and characterization of a novel class of self-sufficient cytochrome P450 hydroxylase involved in cyclohexanecarboxylate degradation in Paraburkholderia terrae strain KU-64.</title>
        <authorList>
            <person name="Yamamoto T."/>
            <person name="Hasegawa Y."/>
            <person name="Iwaki H."/>
        </authorList>
    </citation>
    <scope>NUCLEOTIDE SEQUENCE [LARGE SCALE GENOMIC DNA]</scope>
    <source>
        <strain evidence="1 2">KU-64</strain>
    </source>
</reference>
<accession>A0ABM7U087</accession>
<proteinExistence type="predicted"/>
<keyword evidence="2" id="KW-1185">Reference proteome</keyword>
<dbReference type="RefSeq" id="WP_229517643.1">
    <property type="nucleotide sequence ID" value="NZ_AP024958.1"/>
</dbReference>